<evidence type="ECO:0000256" key="7">
    <source>
        <dbReference type="RuleBase" id="RU363032"/>
    </source>
</evidence>
<evidence type="ECO:0000256" key="6">
    <source>
        <dbReference type="ARBA" id="ARBA00023136"/>
    </source>
</evidence>
<evidence type="ECO:0000313" key="9">
    <source>
        <dbReference type="EMBL" id="NNH22001.1"/>
    </source>
</evidence>
<dbReference type="Pfam" id="PF00528">
    <property type="entry name" value="BPD_transp_1"/>
    <property type="match status" value="1"/>
</dbReference>
<evidence type="ECO:0000256" key="1">
    <source>
        <dbReference type="ARBA" id="ARBA00004651"/>
    </source>
</evidence>
<dbReference type="Pfam" id="PF19300">
    <property type="entry name" value="BPD_transp_1_N"/>
    <property type="match status" value="1"/>
</dbReference>
<evidence type="ECO:0000256" key="3">
    <source>
        <dbReference type="ARBA" id="ARBA00022475"/>
    </source>
</evidence>
<feature type="transmembrane region" description="Helical" evidence="7">
    <location>
        <begin position="274"/>
        <end position="300"/>
    </location>
</feature>
<evidence type="ECO:0000256" key="5">
    <source>
        <dbReference type="ARBA" id="ARBA00022989"/>
    </source>
</evidence>
<gene>
    <name evidence="9" type="ORF">HLB09_02630</name>
</gene>
<keyword evidence="10" id="KW-1185">Reference proteome</keyword>
<organism evidence="9 10">
    <name type="scientific">Pseudokineococcus marinus</name>
    <dbReference type="NCBI Taxonomy" id="351215"/>
    <lineage>
        <taxon>Bacteria</taxon>
        <taxon>Bacillati</taxon>
        <taxon>Actinomycetota</taxon>
        <taxon>Actinomycetes</taxon>
        <taxon>Kineosporiales</taxon>
        <taxon>Kineosporiaceae</taxon>
        <taxon>Pseudokineococcus</taxon>
    </lineage>
</organism>
<dbReference type="InterPro" id="IPR045621">
    <property type="entry name" value="BPD_transp_1_N"/>
</dbReference>
<dbReference type="GO" id="GO:0005886">
    <property type="term" value="C:plasma membrane"/>
    <property type="evidence" value="ECO:0007669"/>
    <property type="project" value="UniProtKB-SubCell"/>
</dbReference>
<sequence>MGRYVARRLLLTIPVLIGASFLIFAMVYALPGDPIRALAGDRPLPAAVQAALRAEYNLDDPLLVQYGKYVLGLVQGDFGTDFSGRPVLQTISERLPVTATLTGVAIVFEIIIGIAAGVLAGLRRGSFFDNLVLVTTTLLVSIPVLVLGFVSQYVFGVRLGVVPVAGISEGLYSYLLPGLILAAISLAYVARLTRTSLADSLRADYVRTARAKGLDRRTVVVRHTLRNSLIPVVTFIGADIGSLLGGAIITESVFNIPGLGRAVFESVQRQEGAVVVGVITLLVFFFIFFNLVVDVLYAVLDPRIRYE</sequence>
<dbReference type="AlphaFoldDB" id="A0A849BHE9"/>
<comment type="subcellular location">
    <subcellularLocation>
        <location evidence="1 7">Cell membrane</location>
        <topology evidence="1 7">Multi-pass membrane protein</topology>
    </subcellularLocation>
</comment>
<evidence type="ECO:0000256" key="2">
    <source>
        <dbReference type="ARBA" id="ARBA00022448"/>
    </source>
</evidence>
<dbReference type="PANTHER" id="PTHR43163">
    <property type="entry name" value="DIPEPTIDE TRANSPORT SYSTEM PERMEASE PROTEIN DPPB-RELATED"/>
    <property type="match status" value="1"/>
</dbReference>
<evidence type="ECO:0000259" key="8">
    <source>
        <dbReference type="PROSITE" id="PS50928"/>
    </source>
</evidence>
<feature type="domain" description="ABC transmembrane type-1" evidence="8">
    <location>
        <begin position="95"/>
        <end position="297"/>
    </location>
</feature>
<accession>A0A849BHE9</accession>
<feature type="transmembrane region" description="Helical" evidence="7">
    <location>
        <begin position="232"/>
        <end position="254"/>
    </location>
</feature>
<feature type="transmembrane region" description="Helical" evidence="7">
    <location>
        <begin position="95"/>
        <end position="119"/>
    </location>
</feature>
<dbReference type="InterPro" id="IPR000515">
    <property type="entry name" value="MetI-like"/>
</dbReference>
<dbReference type="PROSITE" id="PS50928">
    <property type="entry name" value="ABC_TM1"/>
    <property type="match status" value="1"/>
</dbReference>
<feature type="transmembrane region" description="Helical" evidence="7">
    <location>
        <begin position="171"/>
        <end position="190"/>
    </location>
</feature>
<name>A0A849BHE9_9ACTN</name>
<dbReference type="GO" id="GO:0055085">
    <property type="term" value="P:transmembrane transport"/>
    <property type="evidence" value="ECO:0007669"/>
    <property type="project" value="InterPro"/>
</dbReference>
<keyword evidence="6 7" id="KW-0472">Membrane</keyword>
<evidence type="ECO:0000313" key="10">
    <source>
        <dbReference type="Proteomes" id="UP000555552"/>
    </source>
</evidence>
<dbReference type="Gene3D" id="1.10.3720.10">
    <property type="entry name" value="MetI-like"/>
    <property type="match status" value="1"/>
</dbReference>
<reference evidence="9 10" key="1">
    <citation type="submission" date="2020-05" db="EMBL/GenBank/DDBJ databases">
        <title>MicrobeNet Type strains.</title>
        <authorList>
            <person name="Nicholson A.C."/>
        </authorList>
    </citation>
    <scope>NUCLEOTIDE SEQUENCE [LARGE SCALE GENOMIC DNA]</scope>
    <source>
        <strain evidence="9 10">JCM 14547</strain>
    </source>
</reference>
<dbReference type="EMBL" id="JABEMA010000015">
    <property type="protein sequence ID" value="NNH22001.1"/>
    <property type="molecule type" value="Genomic_DNA"/>
</dbReference>
<keyword evidence="4 7" id="KW-0812">Transmembrane</keyword>
<dbReference type="RefSeq" id="WP_171201856.1">
    <property type="nucleotide sequence ID" value="NZ_BAAANP010000014.1"/>
</dbReference>
<evidence type="ECO:0000256" key="4">
    <source>
        <dbReference type="ARBA" id="ARBA00022692"/>
    </source>
</evidence>
<dbReference type="Proteomes" id="UP000555552">
    <property type="component" value="Unassembled WGS sequence"/>
</dbReference>
<feature type="transmembrane region" description="Helical" evidence="7">
    <location>
        <begin position="9"/>
        <end position="30"/>
    </location>
</feature>
<proteinExistence type="inferred from homology"/>
<dbReference type="SUPFAM" id="SSF161098">
    <property type="entry name" value="MetI-like"/>
    <property type="match status" value="1"/>
</dbReference>
<protein>
    <submittedName>
        <fullName evidence="9">ABC transporter permease</fullName>
    </submittedName>
</protein>
<comment type="caution">
    <text evidence="9">The sequence shown here is derived from an EMBL/GenBank/DDBJ whole genome shotgun (WGS) entry which is preliminary data.</text>
</comment>
<dbReference type="CDD" id="cd06261">
    <property type="entry name" value="TM_PBP2"/>
    <property type="match status" value="1"/>
</dbReference>
<dbReference type="PANTHER" id="PTHR43163:SF7">
    <property type="entry name" value="DIPEPTIDE-TRANSPORT INTEGRAL MEMBRANE PROTEIN ABC TRANSPORTER DPPB-RELATED"/>
    <property type="match status" value="1"/>
</dbReference>
<keyword evidence="2 7" id="KW-0813">Transport</keyword>
<feature type="transmembrane region" description="Helical" evidence="7">
    <location>
        <begin position="131"/>
        <end position="151"/>
    </location>
</feature>
<keyword evidence="5 7" id="KW-1133">Transmembrane helix</keyword>
<comment type="similarity">
    <text evidence="7">Belongs to the binding-protein-dependent transport system permease family.</text>
</comment>
<keyword evidence="3" id="KW-1003">Cell membrane</keyword>
<dbReference type="InterPro" id="IPR035906">
    <property type="entry name" value="MetI-like_sf"/>
</dbReference>